<proteinExistence type="predicted"/>
<protein>
    <recommendedName>
        <fullName evidence="2">DUF6589 domain-containing protein</fullName>
    </recommendedName>
</protein>
<feature type="compositionally biased region" description="Polar residues" evidence="1">
    <location>
        <begin position="66"/>
        <end position="83"/>
    </location>
</feature>
<dbReference type="Pfam" id="PF20231">
    <property type="entry name" value="DUF6589"/>
    <property type="match status" value="1"/>
</dbReference>
<dbReference type="InterPro" id="IPR046496">
    <property type="entry name" value="DUF6589"/>
</dbReference>
<feature type="region of interest" description="Disordered" evidence="1">
    <location>
        <begin position="62"/>
        <end position="83"/>
    </location>
</feature>
<dbReference type="AlphaFoldDB" id="A0A1Y6LGS4"/>
<feature type="domain" description="DUF6589" evidence="2">
    <location>
        <begin position="19"/>
        <end position="231"/>
    </location>
</feature>
<evidence type="ECO:0000256" key="1">
    <source>
        <dbReference type="SAM" id="MobiDB-lite"/>
    </source>
</evidence>
<dbReference type="Proteomes" id="UP000215453">
    <property type="component" value="Chromosome 3"/>
</dbReference>
<gene>
    <name evidence="3" type="ORF">ZT1A5_G4050</name>
</gene>
<name>A0A1Y6LGS4_ZYMTR</name>
<reference evidence="3 4" key="1">
    <citation type="submission" date="2016-10" db="EMBL/GenBank/DDBJ databases">
        <authorList>
            <person name="Varghese N."/>
        </authorList>
    </citation>
    <scope>NUCLEOTIDE SEQUENCE [LARGE SCALE GENOMIC DNA]</scope>
</reference>
<sequence>MRRRRLISSYRSNHAGLTDINVVREALQHLSPRRYVSILSDIYQQILAPEAWAAQGKDPDLVRFSPESNQPSPEATPDDTNTRSAATLALTRRMHITELWMTLRQATRRMDIGHVDRCLEQLAIVFFGAGQSNYGREMLYFRWLLLNSAPVLQRALLACGFVNMAGRYGKGLAVDELLELENGRYQNEIKAHKNSTHDVDAIFIKVALSTKATAKQHASLKEEFGTKNSGGHSYKDTSHDT</sequence>
<evidence type="ECO:0000313" key="3">
    <source>
        <dbReference type="EMBL" id="SMY22610.1"/>
    </source>
</evidence>
<dbReference type="EMBL" id="LT882678">
    <property type="protein sequence ID" value="SMY22610.1"/>
    <property type="molecule type" value="Genomic_DNA"/>
</dbReference>
<evidence type="ECO:0000313" key="4">
    <source>
        <dbReference type="Proteomes" id="UP000215453"/>
    </source>
</evidence>
<accession>A0A1Y6LGS4</accession>
<evidence type="ECO:0000259" key="2">
    <source>
        <dbReference type="Pfam" id="PF20231"/>
    </source>
</evidence>
<organism evidence="3 4">
    <name type="scientific">Zymoseptoria tritici ST99CH_1A5</name>
    <dbReference type="NCBI Taxonomy" id="1276529"/>
    <lineage>
        <taxon>Eukaryota</taxon>
        <taxon>Fungi</taxon>
        <taxon>Dikarya</taxon>
        <taxon>Ascomycota</taxon>
        <taxon>Pezizomycotina</taxon>
        <taxon>Dothideomycetes</taxon>
        <taxon>Dothideomycetidae</taxon>
        <taxon>Mycosphaerellales</taxon>
        <taxon>Mycosphaerellaceae</taxon>
        <taxon>Zymoseptoria</taxon>
    </lineage>
</organism>
<feature type="region of interest" description="Disordered" evidence="1">
    <location>
        <begin position="219"/>
        <end position="241"/>
    </location>
</feature>